<keyword evidence="2" id="KW-1185">Reference proteome</keyword>
<reference evidence="1" key="1">
    <citation type="journal article" date="2014" name="Int. J. Syst. Evol. Microbiol.">
        <title>Complete genome sequence of Corynebacterium casei LMG S-19264T (=DSM 44701T), isolated from a smear-ripened cheese.</title>
        <authorList>
            <consortium name="US DOE Joint Genome Institute (JGI-PGF)"/>
            <person name="Walter F."/>
            <person name="Albersmeier A."/>
            <person name="Kalinowski J."/>
            <person name="Ruckert C."/>
        </authorList>
    </citation>
    <scope>NUCLEOTIDE SEQUENCE</scope>
    <source>
        <strain evidence="1">KCTC 12711</strain>
    </source>
</reference>
<protein>
    <submittedName>
        <fullName evidence="1">Uncharacterized protein</fullName>
    </submittedName>
</protein>
<comment type="caution">
    <text evidence="1">The sequence shown here is derived from an EMBL/GenBank/DDBJ whole genome shotgun (WGS) entry which is preliminary data.</text>
</comment>
<gene>
    <name evidence="1" type="ORF">GCM10008090_15250</name>
</gene>
<name>A0A918VJG6_9GAMM</name>
<evidence type="ECO:0000313" key="2">
    <source>
        <dbReference type="Proteomes" id="UP000614811"/>
    </source>
</evidence>
<reference evidence="1" key="2">
    <citation type="submission" date="2020-09" db="EMBL/GenBank/DDBJ databases">
        <authorList>
            <person name="Sun Q."/>
            <person name="Kim S."/>
        </authorList>
    </citation>
    <scope>NUCLEOTIDE SEQUENCE</scope>
    <source>
        <strain evidence="1">KCTC 12711</strain>
    </source>
</reference>
<dbReference type="AlphaFoldDB" id="A0A918VJG6"/>
<dbReference type="EMBL" id="BMXA01000002">
    <property type="protein sequence ID" value="GHA06526.1"/>
    <property type="molecule type" value="Genomic_DNA"/>
</dbReference>
<proteinExistence type="predicted"/>
<accession>A0A918VJG6</accession>
<organism evidence="1 2">
    <name type="scientific">Arenicella chitinivorans</name>
    <dbReference type="NCBI Taxonomy" id="1329800"/>
    <lineage>
        <taxon>Bacteria</taxon>
        <taxon>Pseudomonadati</taxon>
        <taxon>Pseudomonadota</taxon>
        <taxon>Gammaproteobacteria</taxon>
        <taxon>Arenicellales</taxon>
        <taxon>Arenicellaceae</taxon>
        <taxon>Arenicella</taxon>
    </lineage>
</organism>
<dbReference type="Proteomes" id="UP000614811">
    <property type="component" value="Unassembled WGS sequence"/>
</dbReference>
<evidence type="ECO:0000313" key="1">
    <source>
        <dbReference type="EMBL" id="GHA06526.1"/>
    </source>
</evidence>
<sequence>MEAALAILNLALAAAGASISDILQPRVDVGEELAEHRPEASFAQVFGRLDTRRLRVLVLYLWQLGNH</sequence>